<evidence type="ECO:0000259" key="8">
    <source>
        <dbReference type="Pfam" id="PF13193"/>
    </source>
</evidence>
<name>A0A3S3PVH4_9ACAR</name>
<dbReference type="Pfam" id="PF00067">
    <property type="entry name" value="p450"/>
    <property type="match status" value="1"/>
</dbReference>
<evidence type="ECO:0000256" key="4">
    <source>
        <dbReference type="ARBA" id="ARBA00022598"/>
    </source>
</evidence>
<keyword evidence="6" id="KW-0576">Peroxisome</keyword>
<dbReference type="GO" id="GO:0005506">
    <property type="term" value="F:iron ion binding"/>
    <property type="evidence" value="ECO:0007669"/>
    <property type="project" value="InterPro"/>
</dbReference>
<keyword evidence="4" id="KW-0436">Ligase</keyword>
<dbReference type="Gene3D" id="3.40.50.12780">
    <property type="entry name" value="N-terminal domain of ligase-like"/>
    <property type="match status" value="1"/>
</dbReference>
<keyword evidence="5" id="KW-0560">Oxidoreductase</keyword>
<comment type="similarity">
    <text evidence="2">Belongs to the ATP-dependent AMP-binding enzyme family.</text>
</comment>
<evidence type="ECO:0000313" key="10">
    <source>
        <dbReference type="Proteomes" id="UP000285301"/>
    </source>
</evidence>
<proteinExistence type="inferred from homology"/>
<feature type="domain" description="AMP-dependent synthetase/ligase" evidence="7">
    <location>
        <begin position="150"/>
        <end position="479"/>
    </location>
</feature>
<dbReference type="STRING" id="1965070.A0A3S3PVH4"/>
<dbReference type="GO" id="GO:0016405">
    <property type="term" value="F:CoA-ligase activity"/>
    <property type="evidence" value="ECO:0007669"/>
    <property type="project" value="TreeGrafter"/>
</dbReference>
<keyword evidence="10" id="KW-1185">Reference proteome</keyword>
<dbReference type="AlphaFoldDB" id="A0A3S3PVH4"/>
<dbReference type="Pfam" id="PF13193">
    <property type="entry name" value="AMP-binding_C"/>
    <property type="match status" value="1"/>
</dbReference>
<dbReference type="InterPro" id="IPR036396">
    <property type="entry name" value="Cyt_P450_sf"/>
</dbReference>
<dbReference type="SUPFAM" id="SSF56801">
    <property type="entry name" value="Acetyl-CoA synthetase-like"/>
    <property type="match status" value="1"/>
</dbReference>
<feature type="non-terminal residue" evidence="9">
    <location>
        <position position="1"/>
    </location>
</feature>
<evidence type="ECO:0000313" key="9">
    <source>
        <dbReference type="EMBL" id="RWS08870.1"/>
    </source>
</evidence>
<dbReference type="Proteomes" id="UP000285301">
    <property type="component" value="Unassembled WGS sequence"/>
</dbReference>
<evidence type="ECO:0000256" key="2">
    <source>
        <dbReference type="ARBA" id="ARBA00006432"/>
    </source>
</evidence>
<dbReference type="PANTHER" id="PTHR24096:SF149">
    <property type="entry name" value="AMP-BINDING DOMAIN-CONTAINING PROTEIN-RELATED"/>
    <property type="match status" value="1"/>
</dbReference>
<dbReference type="InterPro" id="IPR025110">
    <property type="entry name" value="AMP-bd_C"/>
</dbReference>
<dbReference type="InterPro" id="IPR000873">
    <property type="entry name" value="AMP-dep_synth/lig_dom"/>
</dbReference>
<dbReference type="InterPro" id="IPR001128">
    <property type="entry name" value="Cyt_P450"/>
</dbReference>
<comment type="subcellular location">
    <subcellularLocation>
        <location evidence="1">Peroxisome</location>
    </subcellularLocation>
</comment>
<evidence type="ECO:0000256" key="6">
    <source>
        <dbReference type="ARBA" id="ARBA00023140"/>
    </source>
</evidence>
<protein>
    <recommendedName>
        <fullName evidence="11">4-coumarate--CoA ligase 1-like protein</fullName>
    </recommendedName>
</protein>
<feature type="non-terminal residue" evidence="9">
    <location>
        <position position="625"/>
    </location>
</feature>
<comment type="caution">
    <text evidence="9">The sequence shown here is derived from an EMBL/GenBank/DDBJ whole genome shotgun (WGS) entry which is preliminary data.</text>
</comment>
<dbReference type="Gene3D" id="1.10.630.10">
    <property type="entry name" value="Cytochrome P450"/>
    <property type="match status" value="1"/>
</dbReference>
<sequence>NVLFLNASLRILFSNSYSWQKKANFWRKRGIKAPTPLPFFGNLLDNFRKSIETVETERYKKYGRVYGYMQSSKPFLTIGESELIKQITIKDFLEIPNRPNRMPGDELFSKILQFLPYEEWRRVRSLLNPAFTSSSLKQMLVFMKKVTENTPGDAYMVYGFNCYEFVLVFCAALIIGGTGIPMRGVDSEFEVLREIKQRKVKFFFAAQELKKVANSVRNELKQVKEVILFDTSSSDEEFINVQSLLKSANKPLNENDIFDSKNDQNTIAVILESSGTTGAAKGSMIGHYDLATAIQTGYVFHERALIEDVIRSGHSPFAHYSGIITFLLSIYDGLKVVTLRTAPIDKLIDAIARFKITDAIFTPSTLNLFNKFDGKIDLSSLKFLIVGGSRVSNKILKTFIEKFQVDDIRNGYTMTEITCGGTISQNLRETELKGDYATIGKVAAGIQIKVVDVNSGRLLGENEQGELCVKGPIIFKGYHKNEKATKEFVDDDGWMHTGDIGFFDEHEEFFIVDRMKDIIKQSGYSYSPVDLEEIILEHEAVEEAAVVGIPLETENEISHAFVVLKSKYRSGGITEQELKEFLNERISPIKALKGDLHFVNELPKTMFGKPLRRKLRDAYLNGKFN</sequence>
<dbReference type="EMBL" id="NCKU01002746">
    <property type="protein sequence ID" value="RWS08870.1"/>
    <property type="molecule type" value="Genomic_DNA"/>
</dbReference>
<dbReference type="PANTHER" id="PTHR24096">
    <property type="entry name" value="LONG-CHAIN-FATTY-ACID--COA LIGASE"/>
    <property type="match status" value="1"/>
</dbReference>
<evidence type="ECO:0008006" key="11">
    <source>
        <dbReference type="Google" id="ProtNLM"/>
    </source>
</evidence>
<dbReference type="Gene3D" id="3.30.300.30">
    <property type="match status" value="1"/>
</dbReference>
<accession>A0A3S3PVH4</accession>
<keyword evidence="5" id="KW-0503">Monooxygenase</keyword>
<feature type="domain" description="AMP-binding enzyme C-terminal" evidence="8">
    <location>
        <begin position="531"/>
        <end position="609"/>
    </location>
</feature>
<evidence type="ECO:0000256" key="3">
    <source>
        <dbReference type="ARBA" id="ARBA00010617"/>
    </source>
</evidence>
<dbReference type="GO" id="GO:0016705">
    <property type="term" value="F:oxidoreductase activity, acting on paired donors, with incorporation or reduction of molecular oxygen"/>
    <property type="evidence" value="ECO:0007669"/>
    <property type="project" value="InterPro"/>
</dbReference>
<organism evidence="9 10">
    <name type="scientific">Dinothrombium tinctorium</name>
    <dbReference type="NCBI Taxonomy" id="1965070"/>
    <lineage>
        <taxon>Eukaryota</taxon>
        <taxon>Metazoa</taxon>
        <taxon>Ecdysozoa</taxon>
        <taxon>Arthropoda</taxon>
        <taxon>Chelicerata</taxon>
        <taxon>Arachnida</taxon>
        <taxon>Acari</taxon>
        <taxon>Acariformes</taxon>
        <taxon>Trombidiformes</taxon>
        <taxon>Prostigmata</taxon>
        <taxon>Anystina</taxon>
        <taxon>Parasitengona</taxon>
        <taxon>Trombidioidea</taxon>
        <taxon>Trombidiidae</taxon>
        <taxon>Dinothrombium</taxon>
    </lineage>
</organism>
<dbReference type="InterPro" id="IPR045851">
    <property type="entry name" value="AMP-bd_C_sf"/>
</dbReference>
<dbReference type="OrthoDB" id="10253869at2759"/>
<comment type="similarity">
    <text evidence="3">Belongs to the cytochrome P450 family.</text>
</comment>
<dbReference type="Pfam" id="PF00501">
    <property type="entry name" value="AMP-binding"/>
    <property type="match status" value="1"/>
</dbReference>
<dbReference type="InterPro" id="IPR042099">
    <property type="entry name" value="ANL_N_sf"/>
</dbReference>
<dbReference type="GO" id="GO:0005777">
    <property type="term" value="C:peroxisome"/>
    <property type="evidence" value="ECO:0007669"/>
    <property type="project" value="UniProtKB-SubCell"/>
</dbReference>
<evidence type="ECO:0000256" key="1">
    <source>
        <dbReference type="ARBA" id="ARBA00004275"/>
    </source>
</evidence>
<gene>
    <name evidence="9" type="ORF">B4U79_05507</name>
</gene>
<evidence type="ECO:0000256" key="5">
    <source>
        <dbReference type="ARBA" id="ARBA00023033"/>
    </source>
</evidence>
<evidence type="ECO:0000259" key="7">
    <source>
        <dbReference type="Pfam" id="PF00501"/>
    </source>
</evidence>
<dbReference type="GO" id="GO:0020037">
    <property type="term" value="F:heme binding"/>
    <property type="evidence" value="ECO:0007669"/>
    <property type="project" value="InterPro"/>
</dbReference>
<dbReference type="SUPFAM" id="SSF48264">
    <property type="entry name" value="Cytochrome P450"/>
    <property type="match status" value="1"/>
</dbReference>
<reference evidence="9 10" key="1">
    <citation type="journal article" date="2018" name="Gigascience">
        <title>Genomes of trombidid mites reveal novel predicted allergens and laterally-transferred genes associated with secondary metabolism.</title>
        <authorList>
            <person name="Dong X."/>
            <person name="Chaisiri K."/>
            <person name="Xia D."/>
            <person name="Armstrong S.D."/>
            <person name="Fang Y."/>
            <person name="Donnelly M.J."/>
            <person name="Kadowaki T."/>
            <person name="McGarry J.W."/>
            <person name="Darby A.C."/>
            <person name="Makepeace B.L."/>
        </authorList>
    </citation>
    <scope>NUCLEOTIDE SEQUENCE [LARGE SCALE GENOMIC DNA]</scope>
    <source>
        <strain evidence="9">UoL-WK</strain>
    </source>
</reference>
<dbReference type="GO" id="GO:0004497">
    <property type="term" value="F:monooxygenase activity"/>
    <property type="evidence" value="ECO:0007669"/>
    <property type="project" value="UniProtKB-KW"/>
</dbReference>